<proteinExistence type="predicted"/>
<dbReference type="KEGG" id="fcy:FRACYDRAFT_239575"/>
<evidence type="ECO:0000313" key="1">
    <source>
        <dbReference type="EMBL" id="OEU16978.1"/>
    </source>
</evidence>
<protein>
    <recommendedName>
        <fullName evidence="3">PiggyBac transposable element-derived protein domain-containing protein</fullName>
    </recommendedName>
</protein>
<dbReference type="EMBL" id="KV784358">
    <property type="protein sequence ID" value="OEU16978.1"/>
    <property type="molecule type" value="Genomic_DNA"/>
</dbReference>
<sequence length="324" mass="37127">MYVSLCEIWFEKVFEWILPQFGNDDNETTYAWQAARMQNYMTKKVVEDGWTPKSYQYEDTIQPDHVARFYGTSLMAKILMGNQSVNQIFCSREYFNEVLPIQASMPKNEPKDSTSCLYYSDNCDPKKNDNWDDIHDDSKRWQAVVNPEKWIATDKSSMAIGLQPKPIWTGATLHTVCVTNGPLSIYKLYVRVYGGKADQDINLRNCHTVTKLKMISLYDFMPKSFKHKGHCDVMDSAYMGDTMCQVGREVWGITMLGTCQSDRTGAGALGKADIKAKEIIIGSNASLMYQHIMMYQHNTKPLLYTVWGDNNFVKTLSNFHSPVI</sequence>
<organism evidence="1 2">
    <name type="scientific">Fragilariopsis cylindrus CCMP1102</name>
    <dbReference type="NCBI Taxonomy" id="635003"/>
    <lineage>
        <taxon>Eukaryota</taxon>
        <taxon>Sar</taxon>
        <taxon>Stramenopiles</taxon>
        <taxon>Ochrophyta</taxon>
        <taxon>Bacillariophyta</taxon>
        <taxon>Bacillariophyceae</taxon>
        <taxon>Bacillariophycidae</taxon>
        <taxon>Bacillariales</taxon>
        <taxon>Bacillariaceae</taxon>
        <taxon>Fragilariopsis</taxon>
    </lineage>
</organism>
<keyword evidence="2" id="KW-1185">Reference proteome</keyword>
<accession>A0A1E7FFN2</accession>
<name>A0A1E7FFN2_9STRA</name>
<gene>
    <name evidence="1" type="ORF">FRACYDRAFT_239575</name>
</gene>
<dbReference type="Proteomes" id="UP000095751">
    <property type="component" value="Unassembled WGS sequence"/>
</dbReference>
<evidence type="ECO:0008006" key="3">
    <source>
        <dbReference type="Google" id="ProtNLM"/>
    </source>
</evidence>
<evidence type="ECO:0000313" key="2">
    <source>
        <dbReference type="Proteomes" id="UP000095751"/>
    </source>
</evidence>
<dbReference type="InParanoid" id="A0A1E7FFN2"/>
<dbReference type="AlphaFoldDB" id="A0A1E7FFN2"/>
<reference evidence="1 2" key="1">
    <citation type="submission" date="2016-09" db="EMBL/GenBank/DDBJ databases">
        <title>Extensive genetic diversity and differential bi-allelic expression allows diatom success in the polar Southern Ocean.</title>
        <authorList>
            <consortium name="DOE Joint Genome Institute"/>
            <person name="Mock T."/>
            <person name="Otillar R.P."/>
            <person name="Strauss J."/>
            <person name="Dupont C."/>
            <person name="Frickenhaus S."/>
            <person name="Maumus F."/>
            <person name="Mcmullan M."/>
            <person name="Sanges R."/>
            <person name="Schmutz J."/>
            <person name="Toseland A."/>
            <person name="Valas R."/>
            <person name="Veluchamy A."/>
            <person name="Ward B.J."/>
            <person name="Allen A."/>
            <person name="Barry K."/>
            <person name="Falciatore A."/>
            <person name="Ferrante M."/>
            <person name="Fortunato A.E."/>
            <person name="Gloeckner G."/>
            <person name="Gruber A."/>
            <person name="Hipkin R."/>
            <person name="Janech M."/>
            <person name="Kroth P."/>
            <person name="Leese F."/>
            <person name="Lindquist E."/>
            <person name="Lyon B.R."/>
            <person name="Martin J."/>
            <person name="Mayer C."/>
            <person name="Parker M."/>
            <person name="Quesneville H."/>
            <person name="Raymond J."/>
            <person name="Uhlig C."/>
            <person name="Valentin K.U."/>
            <person name="Worden A.Z."/>
            <person name="Armbrust E.V."/>
            <person name="Bowler C."/>
            <person name="Green B."/>
            <person name="Moulton V."/>
            <person name="Van Oosterhout C."/>
            <person name="Grigoriev I."/>
        </authorList>
    </citation>
    <scope>NUCLEOTIDE SEQUENCE [LARGE SCALE GENOMIC DNA]</scope>
    <source>
        <strain evidence="1 2">CCMP1102</strain>
    </source>
</reference>